<sequence>MDHTSRFKIQNIATSSHQANQHLVSIRRPEPQWAALDMQHIYPGPRDGGPPPAAAFRLVPSGHGSRQFEIPLEVTSTLQTKTGTFYMTADAGEYSDFQLQTRPFNVSPMDLDSQKKIGPFFLQLAVDSPFRVSIERWRLHRYQDSGWIAVAECESPAFDAYFFLGCAALTILNAYMRSDLHILELVNRTIPYYHHIEGKSWRQVEQTVLKYIMQRLWGMSSDLIKYDTINGSSSYLDLAFDSKLMFKLGDFLAKTGRIPRQLDEPNRLNCFDLASLVYVALKSFGTRPGAGNNGYVNIFDVGVYKVQEWGQVRSGALFGYGSTFESPSNNPFYKNDRYRGIPQPWHMQSNDPRRGDFSQHCFTVLNYSSRPKALDICHIPQPLGTKHIAAHDGRLVLPRGWPLDLQTYLDSRDDGAPRKTWRDLESRPSFLLHDLICAKADLLQLSPSSTFMSTSILGFRSSPTRFMLIEQMSNIGW</sequence>
<organism evidence="1 2">
    <name type="scientific">Pseudocercospora musae</name>
    <dbReference type="NCBI Taxonomy" id="113226"/>
    <lineage>
        <taxon>Eukaryota</taxon>
        <taxon>Fungi</taxon>
        <taxon>Dikarya</taxon>
        <taxon>Ascomycota</taxon>
        <taxon>Pezizomycotina</taxon>
        <taxon>Dothideomycetes</taxon>
        <taxon>Dothideomycetidae</taxon>
        <taxon>Mycosphaerellales</taxon>
        <taxon>Mycosphaerellaceae</taxon>
        <taxon>Pseudocercospora</taxon>
    </lineage>
</organism>
<gene>
    <name evidence="1" type="ORF">AC579_4988</name>
</gene>
<evidence type="ECO:0000313" key="1">
    <source>
        <dbReference type="EMBL" id="KXT13648.1"/>
    </source>
</evidence>
<keyword evidence="2" id="KW-1185">Reference proteome</keyword>
<protein>
    <submittedName>
        <fullName evidence="1">Uncharacterized protein</fullName>
    </submittedName>
</protein>
<dbReference type="EMBL" id="LFZO01000108">
    <property type="protein sequence ID" value="KXT13651.1"/>
    <property type="molecule type" value="Genomic_DNA"/>
</dbReference>
<evidence type="ECO:0000313" key="2">
    <source>
        <dbReference type="Proteomes" id="UP000073492"/>
    </source>
</evidence>
<name>A0A139IFZ9_9PEZI</name>
<proteinExistence type="predicted"/>
<dbReference type="EMBL" id="LFZO01000108">
    <property type="protein sequence ID" value="KXT13648.1"/>
    <property type="molecule type" value="Genomic_DNA"/>
</dbReference>
<dbReference type="AlphaFoldDB" id="A0A139IFZ9"/>
<dbReference type="Proteomes" id="UP000073492">
    <property type="component" value="Unassembled WGS sequence"/>
</dbReference>
<dbReference type="EMBL" id="LFZO01000108">
    <property type="protein sequence ID" value="KXT13650.1"/>
    <property type="molecule type" value="Genomic_DNA"/>
</dbReference>
<dbReference type="OrthoDB" id="10342156at2759"/>
<accession>A0A139IFZ9</accession>
<reference evidence="1 2" key="1">
    <citation type="submission" date="2015-07" db="EMBL/GenBank/DDBJ databases">
        <title>Comparative genomics of the Sigatoka disease complex on banana suggests a link between parallel evolutionary changes in Pseudocercospora fijiensis and Pseudocercospora eumusae and increased virulence on the banana host.</title>
        <authorList>
            <person name="Chang T.-C."/>
            <person name="Salvucci A."/>
            <person name="Crous P.W."/>
            <person name="Stergiopoulos I."/>
        </authorList>
    </citation>
    <scope>NUCLEOTIDE SEQUENCE [LARGE SCALE GENOMIC DNA]</scope>
    <source>
        <strain evidence="1 2">CBS 116634</strain>
    </source>
</reference>
<comment type="caution">
    <text evidence="1">The sequence shown here is derived from an EMBL/GenBank/DDBJ whole genome shotgun (WGS) entry which is preliminary data.</text>
</comment>